<dbReference type="HOGENOM" id="CLU_118096_0_0_10"/>
<dbReference type="InterPro" id="IPR006522">
    <property type="entry name" value="Phage_virion_morphogenesis"/>
</dbReference>
<sequence length="200" mass="22758">MDAKDYIKLIEQHKKELGELMRRKLPVIVGRMAKDHYQDNFRKGGFVNNGLKKWPVTKRQYSGSSSASAAYGPLLSGRNHLFGSIKYVPADYRVKVANEVPYAAIHNEGGTVNPTVTPKMRRFAWAMYHKVTGREKNKRKTKKAGTKENAAAGFWKALALTKKQKLSIKIPKRRFLGESAELTRKINEKTEQEITKILII</sequence>
<dbReference type="Pfam" id="PF05069">
    <property type="entry name" value="Phage_tail_S"/>
    <property type="match status" value="1"/>
</dbReference>
<gene>
    <name evidence="1" type="ORF">HMPREF0645_2513</name>
</gene>
<dbReference type="EMBL" id="ACKS01000095">
    <property type="protein sequence ID" value="EFA43072.1"/>
    <property type="molecule type" value="Genomic_DNA"/>
</dbReference>
<organism evidence="1 2">
    <name type="scientific">Hallella bergensis DSM 17361</name>
    <dbReference type="NCBI Taxonomy" id="585502"/>
    <lineage>
        <taxon>Bacteria</taxon>
        <taxon>Pseudomonadati</taxon>
        <taxon>Bacteroidota</taxon>
        <taxon>Bacteroidia</taxon>
        <taxon>Bacteroidales</taxon>
        <taxon>Prevotellaceae</taxon>
        <taxon>Hallella</taxon>
    </lineage>
</organism>
<keyword evidence="2" id="KW-1185">Reference proteome</keyword>
<evidence type="ECO:0000313" key="1">
    <source>
        <dbReference type="EMBL" id="EFA43072.1"/>
    </source>
</evidence>
<name>D1PZX8_9BACT</name>
<evidence type="ECO:0008006" key="3">
    <source>
        <dbReference type="Google" id="ProtNLM"/>
    </source>
</evidence>
<dbReference type="AlphaFoldDB" id="D1PZX8"/>
<protein>
    <recommendedName>
        <fullName evidence="3">Phage virion morphogenesis protein</fullName>
    </recommendedName>
</protein>
<dbReference type="Proteomes" id="UP000003160">
    <property type="component" value="Unassembled WGS sequence"/>
</dbReference>
<proteinExistence type="predicted"/>
<dbReference type="RefSeq" id="WP_007175460.1">
    <property type="nucleotide sequence ID" value="NZ_GG704787.1"/>
</dbReference>
<evidence type="ECO:0000313" key="2">
    <source>
        <dbReference type="Proteomes" id="UP000003160"/>
    </source>
</evidence>
<dbReference type="OrthoDB" id="964176at2"/>
<reference evidence="1 2" key="1">
    <citation type="submission" date="2009-10" db="EMBL/GenBank/DDBJ databases">
        <authorList>
            <person name="Qin X."/>
            <person name="Bachman B."/>
            <person name="Battles P."/>
            <person name="Bell A."/>
            <person name="Bess C."/>
            <person name="Bickham C."/>
            <person name="Chaboub L."/>
            <person name="Chen D."/>
            <person name="Coyle M."/>
            <person name="Deiros D.R."/>
            <person name="Dinh H."/>
            <person name="Forbes L."/>
            <person name="Fowler G."/>
            <person name="Francisco L."/>
            <person name="Fu Q."/>
            <person name="Gubbala S."/>
            <person name="Hale W."/>
            <person name="Han Y."/>
            <person name="Hemphill L."/>
            <person name="Highlander S.K."/>
            <person name="Hirani K."/>
            <person name="Hogues M."/>
            <person name="Jackson L."/>
            <person name="Jakkamsetti A."/>
            <person name="Javaid M."/>
            <person name="Jiang H."/>
            <person name="Korchina V."/>
            <person name="Kovar C."/>
            <person name="Lara F."/>
            <person name="Lee S."/>
            <person name="Mata R."/>
            <person name="Mathew T."/>
            <person name="Moen C."/>
            <person name="Morales K."/>
            <person name="Munidasa M."/>
            <person name="Nazareth L."/>
            <person name="Ngo R."/>
            <person name="Nguyen L."/>
            <person name="Okwuonu G."/>
            <person name="Ongeri F."/>
            <person name="Patil S."/>
            <person name="Petrosino J."/>
            <person name="Pham C."/>
            <person name="Pham P."/>
            <person name="Pu L.-L."/>
            <person name="Puazo M."/>
            <person name="Raj R."/>
            <person name="Reid J."/>
            <person name="Rouhana J."/>
            <person name="Saada N."/>
            <person name="Shang Y."/>
            <person name="Simmons D."/>
            <person name="Thornton R."/>
            <person name="Warren J."/>
            <person name="Weissenberger G."/>
            <person name="Zhang J."/>
            <person name="Zhang L."/>
            <person name="Zhou C."/>
            <person name="Zhu D."/>
            <person name="Muzny D."/>
            <person name="Worley K."/>
            <person name="Gibbs R."/>
        </authorList>
    </citation>
    <scope>NUCLEOTIDE SEQUENCE [LARGE SCALE GENOMIC DNA]</scope>
    <source>
        <strain evidence="1 2">DSM 17361</strain>
    </source>
</reference>
<dbReference type="eggNOG" id="COG5005">
    <property type="taxonomic scope" value="Bacteria"/>
</dbReference>
<accession>D1PZX8</accession>
<comment type="caution">
    <text evidence="1">The sequence shown here is derived from an EMBL/GenBank/DDBJ whole genome shotgun (WGS) entry which is preliminary data.</text>
</comment>